<evidence type="ECO:0000313" key="3">
    <source>
        <dbReference type="Proteomes" id="UP000035648"/>
    </source>
</evidence>
<reference evidence="2 3" key="1">
    <citation type="journal article" date="2015" name="Nature">
        <title>rRNA introns, odd ribosomes, and small enigmatic genomes across a large radiation of phyla.</title>
        <authorList>
            <person name="Brown C.T."/>
            <person name="Hug L.A."/>
            <person name="Thomas B.C."/>
            <person name="Sharon I."/>
            <person name="Castelle C.J."/>
            <person name="Singh A."/>
            <person name="Wilkins M.J."/>
            <person name="Williams K.H."/>
            <person name="Banfield J.F."/>
        </authorList>
    </citation>
    <scope>NUCLEOTIDE SEQUENCE [LARGE SCALE GENOMIC DNA]</scope>
</reference>
<feature type="transmembrane region" description="Helical" evidence="1">
    <location>
        <begin position="41"/>
        <end position="62"/>
    </location>
</feature>
<gene>
    <name evidence="2" type="ORF">UT28_C0001G0432</name>
</gene>
<dbReference type="STRING" id="1618337.UT28_C0001G0432"/>
<evidence type="ECO:0008006" key="4">
    <source>
        <dbReference type="Google" id="ProtNLM"/>
    </source>
</evidence>
<protein>
    <recommendedName>
        <fullName evidence="4">TrbC/VIRB2 family protein</fullName>
    </recommendedName>
</protein>
<keyword evidence="1" id="KW-0472">Membrane</keyword>
<accession>A0A0G4B4C0</accession>
<evidence type="ECO:0000256" key="1">
    <source>
        <dbReference type="SAM" id="Phobius"/>
    </source>
</evidence>
<dbReference type="KEGG" id="bbgw:UT28_C0001G0432"/>
<dbReference type="Pfam" id="PF18895">
    <property type="entry name" value="T4SS_pilin"/>
    <property type="match status" value="1"/>
</dbReference>
<organism evidence="2 3">
    <name type="scientific">Berkelbacteria bacterium GW2011_GWE1_39_12</name>
    <dbReference type="NCBI Taxonomy" id="1618337"/>
    <lineage>
        <taxon>Bacteria</taxon>
        <taxon>Candidatus Berkelbacteria</taxon>
    </lineage>
</organism>
<dbReference type="Proteomes" id="UP000035648">
    <property type="component" value="Chromosome"/>
</dbReference>
<dbReference type="InterPro" id="IPR043993">
    <property type="entry name" value="T4SS_pilin"/>
</dbReference>
<dbReference type="EMBL" id="CP011213">
    <property type="protein sequence ID" value="AKM82238.1"/>
    <property type="molecule type" value="Genomic_DNA"/>
</dbReference>
<keyword evidence="1" id="KW-0812">Transmembrane</keyword>
<evidence type="ECO:0000313" key="2">
    <source>
        <dbReference type="EMBL" id="AKM82238.1"/>
    </source>
</evidence>
<keyword evidence="1" id="KW-1133">Transmembrane helix</keyword>
<feature type="transmembrane region" description="Helical" evidence="1">
    <location>
        <begin position="74"/>
        <end position="94"/>
    </location>
</feature>
<name>A0A0G4B4C0_9BACT</name>
<proteinExistence type="predicted"/>
<sequence length="100" mass="10768">MINLLKDLPIISRAYAQPTAVVTDIGHAVNFGDYINNVINVITPILGSIALLVFIIAGYLYITSQGDQSKIGLAKELIIGVITGILLLFLINVLKTQIGF</sequence>
<dbReference type="AlphaFoldDB" id="A0A0G4B4C0"/>